<dbReference type="InterPro" id="IPR036861">
    <property type="entry name" value="Endochitinase-like_sf"/>
</dbReference>
<keyword evidence="3" id="KW-0732">Signal</keyword>
<keyword evidence="6" id="KW-1185">Reference proteome</keyword>
<protein>
    <recommendedName>
        <fullName evidence="4">Chitin-binding type-1 domain-containing protein</fullName>
    </recommendedName>
</protein>
<accession>A0A803KW10</accession>
<dbReference type="InterPro" id="IPR018371">
    <property type="entry name" value="Chitin-binding_1_CS"/>
</dbReference>
<name>A0A803KW10_CHEQI</name>
<feature type="signal peptide" evidence="3">
    <location>
        <begin position="1"/>
        <end position="20"/>
    </location>
</feature>
<dbReference type="InterPro" id="IPR001002">
    <property type="entry name" value="Chitin-bd_1"/>
</dbReference>
<evidence type="ECO:0000313" key="5">
    <source>
        <dbReference type="EnsemblPlants" id="AUR62003218-RA:cds"/>
    </source>
</evidence>
<reference evidence="5" key="2">
    <citation type="submission" date="2021-03" db="UniProtKB">
        <authorList>
            <consortium name="EnsemblPlants"/>
        </authorList>
    </citation>
    <scope>IDENTIFICATION</scope>
</reference>
<dbReference type="Pfam" id="PF00187">
    <property type="entry name" value="Chitin_bind_1"/>
    <property type="match status" value="1"/>
</dbReference>
<feature type="chain" id="PRO_5031309152" description="Chitin-binding type-1 domain-containing protein" evidence="3">
    <location>
        <begin position="21"/>
        <end position="78"/>
    </location>
</feature>
<reference evidence="5" key="1">
    <citation type="journal article" date="2017" name="Nature">
        <title>The genome of Chenopodium quinoa.</title>
        <authorList>
            <person name="Jarvis D.E."/>
            <person name="Ho Y.S."/>
            <person name="Lightfoot D.J."/>
            <person name="Schmoeckel S.M."/>
            <person name="Li B."/>
            <person name="Borm T.J.A."/>
            <person name="Ohyanagi H."/>
            <person name="Mineta K."/>
            <person name="Michell C.T."/>
            <person name="Saber N."/>
            <person name="Kharbatia N.M."/>
            <person name="Rupper R.R."/>
            <person name="Sharp A.R."/>
            <person name="Dally N."/>
            <person name="Boughton B.A."/>
            <person name="Woo Y.H."/>
            <person name="Gao G."/>
            <person name="Schijlen E.G.W.M."/>
            <person name="Guo X."/>
            <person name="Momin A.A."/>
            <person name="Negrao S."/>
            <person name="Al-Babili S."/>
            <person name="Gehring C."/>
            <person name="Roessner U."/>
            <person name="Jung C."/>
            <person name="Murphy K."/>
            <person name="Arold S.T."/>
            <person name="Gojobori T."/>
            <person name="van der Linden C.G."/>
            <person name="van Loo E.N."/>
            <person name="Jellen E.N."/>
            <person name="Maughan P.J."/>
            <person name="Tester M."/>
        </authorList>
    </citation>
    <scope>NUCLEOTIDE SEQUENCE [LARGE SCALE GENOMIC DNA]</scope>
    <source>
        <strain evidence="5">cv. PI 614886</strain>
    </source>
</reference>
<evidence type="ECO:0000256" key="1">
    <source>
        <dbReference type="ARBA" id="ARBA00022669"/>
    </source>
</evidence>
<dbReference type="SMR" id="A0A803KW10"/>
<dbReference type="PROSITE" id="PS00026">
    <property type="entry name" value="CHIT_BIND_I_1"/>
    <property type="match status" value="1"/>
</dbReference>
<keyword evidence="2" id="KW-1015">Disulfide bond</keyword>
<organism evidence="5 6">
    <name type="scientific">Chenopodium quinoa</name>
    <name type="common">Quinoa</name>
    <dbReference type="NCBI Taxonomy" id="63459"/>
    <lineage>
        <taxon>Eukaryota</taxon>
        <taxon>Viridiplantae</taxon>
        <taxon>Streptophyta</taxon>
        <taxon>Embryophyta</taxon>
        <taxon>Tracheophyta</taxon>
        <taxon>Spermatophyta</taxon>
        <taxon>Magnoliopsida</taxon>
        <taxon>eudicotyledons</taxon>
        <taxon>Gunneridae</taxon>
        <taxon>Pentapetalae</taxon>
        <taxon>Caryophyllales</taxon>
        <taxon>Chenopodiaceae</taxon>
        <taxon>Chenopodioideae</taxon>
        <taxon>Atripliceae</taxon>
        <taxon>Chenopodium</taxon>
    </lineage>
</organism>
<dbReference type="Gene3D" id="3.30.60.10">
    <property type="entry name" value="Endochitinase-like"/>
    <property type="match status" value="1"/>
</dbReference>
<dbReference type="AlphaFoldDB" id="A0A803KW10"/>
<evidence type="ECO:0000256" key="3">
    <source>
        <dbReference type="SAM" id="SignalP"/>
    </source>
</evidence>
<feature type="domain" description="Chitin-binding type-1" evidence="4">
    <location>
        <begin position="27"/>
        <end position="60"/>
    </location>
</feature>
<evidence type="ECO:0000259" key="4">
    <source>
        <dbReference type="SMART" id="SM00270"/>
    </source>
</evidence>
<dbReference type="Gramene" id="AUR62003218-RA">
    <property type="protein sequence ID" value="AUR62003218-RA:cds"/>
    <property type="gene ID" value="AUR62003218"/>
</dbReference>
<keyword evidence="1" id="KW-0147">Chitin-binding</keyword>
<dbReference type="SMART" id="SM00270">
    <property type="entry name" value="ChtBD1"/>
    <property type="match status" value="1"/>
</dbReference>
<dbReference type="GO" id="GO:0008061">
    <property type="term" value="F:chitin binding"/>
    <property type="evidence" value="ECO:0007669"/>
    <property type="project" value="UniProtKB-KW"/>
</dbReference>
<evidence type="ECO:0000256" key="2">
    <source>
        <dbReference type="ARBA" id="ARBA00023157"/>
    </source>
</evidence>
<dbReference type="SUPFAM" id="SSF57016">
    <property type="entry name" value="Plant lectins/antimicrobial peptides"/>
    <property type="match status" value="1"/>
</dbReference>
<dbReference type="Proteomes" id="UP000596660">
    <property type="component" value="Unplaced"/>
</dbReference>
<sequence length="78" mass="8115">MMKSVVILMVIVTLIVGTSSVLTNEGECVDGKCPPGQCCSKFGYCGPQSAFCSPPTDKVFKTRKLPVTTAGDKSAASP</sequence>
<evidence type="ECO:0000313" key="6">
    <source>
        <dbReference type="Proteomes" id="UP000596660"/>
    </source>
</evidence>
<proteinExistence type="predicted"/>
<dbReference type="EnsemblPlants" id="AUR62003218-RA">
    <property type="protein sequence ID" value="AUR62003218-RA:cds"/>
    <property type="gene ID" value="AUR62003218"/>
</dbReference>